<dbReference type="Pfam" id="PF07314">
    <property type="entry name" value="Lit"/>
    <property type="match status" value="1"/>
</dbReference>
<dbReference type="NCBIfam" id="TIGR01906">
    <property type="entry name" value="integ_TIGR01906"/>
    <property type="match status" value="1"/>
</dbReference>
<accession>A0A9D2JYE3</accession>
<keyword evidence="1" id="KW-1133">Transmembrane helix</keyword>
<protein>
    <submittedName>
        <fullName evidence="2">TIGR01906 family membrane protein</fullName>
    </submittedName>
</protein>
<dbReference type="InterPro" id="IPR010178">
    <property type="entry name" value="Lit"/>
</dbReference>
<evidence type="ECO:0000313" key="3">
    <source>
        <dbReference type="Proteomes" id="UP000824106"/>
    </source>
</evidence>
<gene>
    <name evidence="2" type="ORF">H9808_09025</name>
</gene>
<organism evidence="2 3">
    <name type="scientific">Candidatus Atopostipes pullistercoris</name>
    <dbReference type="NCBI Taxonomy" id="2838467"/>
    <lineage>
        <taxon>Bacteria</taxon>
        <taxon>Bacillati</taxon>
        <taxon>Bacillota</taxon>
        <taxon>Bacilli</taxon>
        <taxon>Lactobacillales</taxon>
        <taxon>Carnobacteriaceae</taxon>
        <taxon>Atopostipes</taxon>
    </lineage>
</organism>
<feature type="transmembrane region" description="Helical" evidence="1">
    <location>
        <begin position="93"/>
        <end position="112"/>
    </location>
</feature>
<dbReference type="AlphaFoldDB" id="A0A9D2JYE3"/>
<reference evidence="2" key="2">
    <citation type="submission" date="2021-04" db="EMBL/GenBank/DDBJ databases">
        <authorList>
            <person name="Gilroy R."/>
        </authorList>
    </citation>
    <scope>NUCLEOTIDE SEQUENCE</scope>
    <source>
        <strain evidence="2">CHK169-4300</strain>
    </source>
</reference>
<proteinExistence type="predicted"/>
<dbReference type="EMBL" id="DXAZ01000155">
    <property type="protein sequence ID" value="HIZ71886.1"/>
    <property type="molecule type" value="Genomic_DNA"/>
</dbReference>
<feature type="transmembrane region" description="Helical" evidence="1">
    <location>
        <begin position="180"/>
        <end position="203"/>
    </location>
</feature>
<evidence type="ECO:0000256" key="1">
    <source>
        <dbReference type="SAM" id="Phobius"/>
    </source>
</evidence>
<feature type="transmembrane region" description="Helical" evidence="1">
    <location>
        <begin position="7"/>
        <end position="30"/>
    </location>
</feature>
<keyword evidence="1" id="KW-0472">Membrane</keyword>
<sequence length="209" mass="24931">MRTKTRDFLGIASIFIFILTAAIALTIWAIPLYKWTLLYFEIPQKVGMSFENILENYYVLLRYLHFPWIKTLALPDFPVSTSGAFHFYEVKNLFLLNYGLLFLSFVGAFLYLRKLKQVKGFWRLVQPFKVAIFIPFVLLLILAMDFDWMFVMFHQLLFNNDAWLFNATTDPIILVLPQEFFMYCFILVFVLIEAFFITGYFYFKKRSIQ</sequence>
<dbReference type="Proteomes" id="UP000824106">
    <property type="component" value="Unassembled WGS sequence"/>
</dbReference>
<comment type="caution">
    <text evidence="2">The sequence shown here is derived from an EMBL/GenBank/DDBJ whole genome shotgun (WGS) entry which is preliminary data.</text>
</comment>
<feature type="transmembrane region" description="Helical" evidence="1">
    <location>
        <begin position="124"/>
        <end position="144"/>
    </location>
</feature>
<reference evidence="2" key="1">
    <citation type="journal article" date="2021" name="PeerJ">
        <title>Extensive microbial diversity within the chicken gut microbiome revealed by metagenomics and culture.</title>
        <authorList>
            <person name="Gilroy R."/>
            <person name="Ravi A."/>
            <person name="Getino M."/>
            <person name="Pursley I."/>
            <person name="Horton D.L."/>
            <person name="Alikhan N.F."/>
            <person name="Baker D."/>
            <person name="Gharbi K."/>
            <person name="Hall N."/>
            <person name="Watson M."/>
            <person name="Adriaenssens E.M."/>
            <person name="Foster-Nyarko E."/>
            <person name="Jarju S."/>
            <person name="Secka A."/>
            <person name="Antonio M."/>
            <person name="Oren A."/>
            <person name="Chaudhuri R.R."/>
            <person name="La Ragione R."/>
            <person name="Hildebrand F."/>
            <person name="Pallen M.J."/>
        </authorList>
    </citation>
    <scope>NUCLEOTIDE SEQUENCE</scope>
    <source>
        <strain evidence="2">CHK169-4300</strain>
    </source>
</reference>
<evidence type="ECO:0000313" key="2">
    <source>
        <dbReference type="EMBL" id="HIZ71886.1"/>
    </source>
</evidence>
<keyword evidence="1" id="KW-0812">Transmembrane</keyword>
<name>A0A9D2JYE3_9LACT</name>